<dbReference type="EMBL" id="ABEU02000016">
    <property type="protein sequence ID" value="PNR37718.1"/>
    <property type="molecule type" value="Genomic_DNA"/>
</dbReference>
<evidence type="ECO:0000313" key="1">
    <source>
        <dbReference type="EMBL" id="PNR37718.1"/>
    </source>
</evidence>
<evidence type="ECO:0000313" key="3">
    <source>
        <dbReference type="Proteomes" id="UP000006727"/>
    </source>
</evidence>
<dbReference type="Proteomes" id="UP000006727">
    <property type="component" value="Chromosome 16"/>
</dbReference>
<evidence type="ECO:0000313" key="2">
    <source>
        <dbReference type="EnsemblPlants" id="Pp3c16_11709V3.1"/>
    </source>
</evidence>
<reference evidence="2" key="3">
    <citation type="submission" date="2020-12" db="UniProtKB">
        <authorList>
            <consortium name="EnsemblPlants"/>
        </authorList>
    </citation>
    <scope>IDENTIFICATION</scope>
</reference>
<reference evidence="1 3" key="1">
    <citation type="journal article" date="2008" name="Science">
        <title>The Physcomitrella genome reveals evolutionary insights into the conquest of land by plants.</title>
        <authorList>
            <person name="Rensing S."/>
            <person name="Lang D."/>
            <person name="Zimmer A."/>
            <person name="Terry A."/>
            <person name="Salamov A."/>
            <person name="Shapiro H."/>
            <person name="Nishiyama T."/>
            <person name="Perroud P.-F."/>
            <person name="Lindquist E."/>
            <person name="Kamisugi Y."/>
            <person name="Tanahashi T."/>
            <person name="Sakakibara K."/>
            <person name="Fujita T."/>
            <person name="Oishi K."/>
            <person name="Shin-I T."/>
            <person name="Kuroki Y."/>
            <person name="Toyoda A."/>
            <person name="Suzuki Y."/>
            <person name="Hashimoto A."/>
            <person name="Yamaguchi K."/>
            <person name="Sugano A."/>
            <person name="Kohara Y."/>
            <person name="Fujiyama A."/>
            <person name="Anterola A."/>
            <person name="Aoki S."/>
            <person name="Ashton N."/>
            <person name="Barbazuk W.B."/>
            <person name="Barker E."/>
            <person name="Bennetzen J."/>
            <person name="Bezanilla M."/>
            <person name="Blankenship R."/>
            <person name="Cho S.H."/>
            <person name="Dutcher S."/>
            <person name="Estelle M."/>
            <person name="Fawcett J.A."/>
            <person name="Gundlach H."/>
            <person name="Hanada K."/>
            <person name="Heyl A."/>
            <person name="Hicks K.A."/>
            <person name="Hugh J."/>
            <person name="Lohr M."/>
            <person name="Mayer K."/>
            <person name="Melkozernov A."/>
            <person name="Murata T."/>
            <person name="Nelson D."/>
            <person name="Pils B."/>
            <person name="Prigge M."/>
            <person name="Reiss B."/>
            <person name="Renner T."/>
            <person name="Rombauts S."/>
            <person name="Rushton P."/>
            <person name="Sanderfoot A."/>
            <person name="Schween G."/>
            <person name="Shiu S.-H."/>
            <person name="Stueber K."/>
            <person name="Theodoulou F.L."/>
            <person name="Tu H."/>
            <person name="Van de Peer Y."/>
            <person name="Verrier P.J."/>
            <person name="Waters E."/>
            <person name="Wood A."/>
            <person name="Yang L."/>
            <person name="Cove D."/>
            <person name="Cuming A."/>
            <person name="Hasebe M."/>
            <person name="Lucas S."/>
            <person name="Mishler D.B."/>
            <person name="Reski R."/>
            <person name="Grigoriev I."/>
            <person name="Quatrano R.S."/>
            <person name="Boore J.L."/>
        </authorList>
    </citation>
    <scope>NUCLEOTIDE SEQUENCE [LARGE SCALE GENOMIC DNA]</scope>
    <source>
        <strain evidence="2 3">cv. Gransden 2004</strain>
    </source>
</reference>
<keyword evidence="3" id="KW-1185">Reference proteome</keyword>
<dbReference type="Gramene" id="Pp3c16_11709V3.1">
    <property type="protein sequence ID" value="Pp3c16_11709V3.1"/>
    <property type="gene ID" value="Pp3c16_11709"/>
</dbReference>
<accession>A0A2K1J869</accession>
<dbReference type="InParanoid" id="A0A2K1J869"/>
<protein>
    <submittedName>
        <fullName evidence="1 2">Uncharacterized protein</fullName>
    </submittedName>
</protein>
<proteinExistence type="predicted"/>
<dbReference type="AlphaFoldDB" id="A0A2K1J869"/>
<name>A0A2K1J869_PHYPA</name>
<gene>
    <name evidence="1" type="ORF">PHYPA_020827</name>
</gene>
<sequence length="51" mass="5485">MTLSLFNPRTGLVTYLAGDSNLLSQLCSDCNFQTHLICSALAVPALSLDQQ</sequence>
<reference evidence="1 3" key="2">
    <citation type="journal article" date="2018" name="Plant J.">
        <title>The Physcomitrella patens chromosome-scale assembly reveals moss genome structure and evolution.</title>
        <authorList>
            <person name="Lang D."/>
            <person name="Ullrich K.K."/>
            <person name="Murat F."/>
            <person name="Fuchs J."/>
            <person name="Jenkins J."/>
            <person name="Haas F.B."/>
            <person name="Piednoel M."/>
            <person name="Gundlach H."/>
            <person name="Van Bel M."/>
            <person name="Meyberg R."/>
            <person name="Vives C."/>
            <person name="Morata J."/>
            <person name="Symeonidi A."/>
            <person name="Hiss M."/>
            <person name="Muchero W."/>
            <person name="Kamisugi Y."/>
            <person name="Saleh O."/>
            <person name="Blanc G."/>
            <person name="Decker E.L."/>
            <person name="van Gessel N."/>
            <person name="Grimwood J."/>
            <person name="Hayes R.D."/>
            <person name="Graham S.W."/>
            <person name="Gunter L.E."/>
            <person name="McDaniel S.F."/>
            <person name="Hoernstein S.N.W."/>
            <person name="Larsson A."/>
            <person name="Li F.W."/>
            <person name="Perroud P.F."/>
            <person name="Phillips J."/>
            <person name="Ranjan P."/>
            <person name="Rokshar D.S."/>
            <person name="Rothfels C.J."/>
            <person name="Schneider L."/>
            <person name="Shu S."/>
            <person name="Stevenson D.W."/>
            <person name="Thummler F."/>
            <person name="Tillich M."/>
            <person name="Villarreal Aguilar J.C."/>
            <person name="Widiez T."/>
            <person name="Wong G.K."/>
            <person name="Wymore A."/>
            <person name="Zhang Y."/>
            <person name="Zimmer A.D."/>
            <person name="Quatrano R.S."/>
            <person name="Mayer K.F.X."/>
            <person name="Goodstein D."/>
            <person name="Casacuberta J.M."/>
            <person name="Vandepoele K."/>
            <person name="Reski R."/>
            <person name="Cuming A.C."/>
            <person name="Tuskan G.A."/>
            <person name="Maumus F."/>
            <person name="Salse J."/>
            <person name="Schmutz J."/>
            <person name="Rensing S.A."/>
        </authorList>
    </citation>
    <scope>NUCLEOTIDE SEQUENCE [LARGE SCALE GENOMIC DNA]</scope>
    <source>
        <strain evidence="2 3">cv. Gransden 2004</strain>
    </source>
</reference>
<organism evidence="1">
    <name type="scientific">Physcomitrium patens</name>
    <name type="common">Spreading-leaved earth moss</name>
    <name type="synonym">Physcomitrella patens</name>
    <dbReference type="NCBI Taxonomy" id="3218"/>
    <lineage>
        <taxon>Eukaryota</taxon>
        <taxon>Viridiplantae</taxon>
        <taxon>Streptophyta</taxon>
        <taxon>Embryophyta</taxon>
        <taxon>Bryophyta</taxon>
        <taxon>Bryophytina</taxon>
        <taxon>Bryopsida</taxon>
        <taxon>Funariidae</taxon>
        <taxon>Funariales</taxon>
        <taxon>Funariaceae</taxon>
        <taxon>Physcomitrium</taxon>
    </lineage>
</organism>
<dbReference type="EnsemblPlants" id="Pp3c16_11709V3.1">
    <property type="protein sequence ID" value="Pp3c16_11709V3.1"/>
    <property type="gene ID" value="Pp3c16_11709"/>
</dbReference>